<dbReference type="SUPFAM" id="SSF46785">
    <property type="entry name" value="Winged helix' DNA-binding domain"/>
    <property type="match status" value="1"/>
</dbReference>
<keyword evidence="3" id="KW-0804">Transcription</keyword>
<protein>
    <submittedName>
        <fullName evidence="5">HTH-type transcriptional repressor AseR</fullName>
    </submittedName>
</protein>
<dbReference type="PANTHER" id="PTHR33154:SF18">
    <property type="entry name" value="ARSENICAL RESISTANCE OPERON REPRESSOR"/>
    <property type="match status" value="1"/>
</dbReference>
<dbReference type="InterPro" id="IPR011991">
    <property type="entry name" value="ArsR-like_HTH"/>
</dbReference>
<dbReference type="Gene3D" id="1.10.10.10">
    <property type="entry name" value="Winged helix-like DNA-binding domain superfamily/Winged helix DNA-binding domain"/>
    <property type="match status" value="1"/>
</dbReference>
<evidence type="ECO:0000256" key="1">
    <source>
        <dbReference type="ARBA" id="ARBA00023015"/>
    </source>
</evidence>
<dbReference type="Pfam" id="PF01022">
    <property type="entry name" value="HTH_5"/>
    <property type="match status" value="1"/>
</dbReference>
<evidence type="ECO:0000256" key="3">
    <source>
        <dbReference type="ARBA" id="ARBA00023163"/>
    </source>
</evidence>
<dbReference type="InterPro" id="IPR036388">
    <property type="entry name" value="WH-like_DNA-bd_sf"/>
</dbReference>
<evidence type="ECO:0000259" key="4">
    <source>
        <dbReference type="PROSITE" id="PS50987"/>
    </source>
</evidence>
<comment type="caution">
    <text evidence="5">The sequence shown here is derived from an EMBL/GenBank/DDBJ whole genome shotgun (WGS) entry which is preliminary data.</text>
</comment>
<dbReference type="PROSITE" id="PS50987">
    <property type="entry name" value="HTH_ARSR_2"/>
    <property type="match status" value="1"/>
</dbReference>
<keyword evidence="1" id="KW-0805">Transcription regulation</keyword>
<evidence type="ECO:0000256" key="2">
    <source>
        <dbReference type="ARBA" id="ARBA00023125"/>
    </source>
</evidence>
<reference evidence="5 6" key="1">
    <citation type="submission" date="2023-02" db="EMBL/GenBank/DDBJ databases">
        <title>Oceanobacillus kimchii IFOP_LL358 isolated form Alexandrium catenella lab strain.</title>
        <authorList>
            <person name="Gajardo G."/>
            <person name="Ueki S."/>
            <person name="Maruyama F."/>
        </authorList>
    </citation>
    <scope>NUCLEOTIDE SEQUENCE [LARGE SCALE GENOMIC DNA]</scope>
    <source>
        <strain evidence="5 6">IFOP_LL358</strain>
    </source>
</reference>
<dbReference type="InterPro" id="IPR036390">
    <property type="entry name" value="WH_DNA-bd_sf"/>
</dbReference>
<evidence type="ECO:0000313" key="5">
    <source>
        <dbReference type="EMBL" id="GLO67089.1"/>
    </source>
</evidence>
<feature type="domain" description="HTH arsR-type" evidence="4">
    <location>
        <begin position="5"/>
        <end position="104"/>
    </location>
</feature>
<dbReference type="PANTHER" id="PTHR33154">
    <property type="entry name" value="TRANSCRIPTIONAL REGULATOR, ARSR FAMILY"/>
    <property type="match status" value="1"/>
</dbReference>
<keyword evidence="6" id="KW-1185">Reference proteome</keyword>
<dbReference type="InterPro" id="IPR001845">
    <property type="entry name" value="HTH_ArsR_DNA-bd_dom"/>
</dbReference>
<dbReference type="CDD" id="cd00090">
    <property type="entry name" value="HTH_ARSR"/>
    <property type="match status" value="1"/>
</dbReference>
<name>A0ABQ5TJN7_9BACI</name>
<sequence>MVHTETTFEVQELTELLKVMSDPTRILIAYFLQSKTYCVCEFVEMFEISQPAISQHIRKLKQIELITETRKGQWRYFTINKQSPYYSMVQQILKTINPENTKVKNVITKEKPLEC</sequence>
<gene>
    <name evidence="5" type="primary">aseR_2</name>
    <name evidence="5" type="ORF">MACH08_28730</name>
</gene>
<dbReference type="SMART" id="SM00418">
    <property type="entry name" value="HTH_ARSR"/>
    <property type="match status" value="1"/>
</dbReference>
<dbReference type="Proteomes" id="UP001275436">
    <property type="component" value="Unassembled WGS sequence"/>
</dbReference>
<dbReference type="InterPro" id="IPR051081">
    <property type="entry name" value="HTH_MetalResp_TranReg"/>
</dbReference>
<proteinExistence type="predicted"/>
<keyword evidence="2" id="KW-0238">DNA-binding</keyword>
<dbReference type="EMBL" id="BSKO01000001">
    <property type="protein sequence ID" value="GLO67089.1"/>
    <property type="molecule type" value="Genomic_DNA"/>
</dbReference>
<accession>A0ABQ5TJN7</accession>
<organism evidence="5 6">
    <name type="scientific">Oceanobacillus kimchii</name>
    <dbReference type="NCBI Taxonomy" id="746691"/>
    <lineage>
        <taxon>Bacteria</taxon>
        <taxon>Bacillati</taxon>
        <taxon>Bacillota</taxon>
        <taxon>Bacilli</taxon>
        <taxon>Bacillales</taxon>
        <taxon>Bacillaceae</taxon>
        <taxon>Oceanobacillus</taxon>
    </lineage>
</organism>
<dbReference type="NCBIfam" id="NF033788">
    <property type="entry name" value="HTH_metalloreg"/>
    <property type="match status" value="1"/>
</dbReference>
<dbReference type="RefSeq" id="WP_317958242.1">
    <property type="nucleotide sequence ID" value="NZ_BSKO01000001.1"/>
</dbReference>
<evidence type="ECO:0000313" key="6">
    <source>
        <dbReference type="Proteomes" id="UP001275436"/>
    </source>
</evidence>
<dbReference type="PRINTS" id="PR00778">
    <property type="entry name" value="HTHARSR"/>
</dbReference>